<evidence type="ECO:0000313" key="1">
    <source>
        <dbReference type="EMBL" id="TXN29321.1"/>
    </source>
</evidence>
<evidence type="ECO:0000313" key="2">
    <source>
        <dbReference type="Proteomes" id="UP000321379"/>
    </source>
</evidence>
<name>A0A5C8UN35_9MICO</name>
<sequence>MAELERPRITCPIDGCDGIADTHAEGSVEANLHTRASRSWPEPTSVEWPMWIDLVISAATYPFWALSVDLGRGDELTPIQAGYMAAELNLNALYVNELNKAIVPPTALATRIAE</sequence>
<dbReference type="RefSeq" id="WP_147784339.1">
    <property type="nucleotide sequence ID" value="NZ_VRMG01000009.1"/>
</dbReference>
<accession>A0A5C8UN35</accession>
<keyword evidence="2" id="KW-1185">Reference proteome</keyword>
<gene>
    <name evidence="1" type="ORF">FVP33_14170</name>
</gene>
<reference evidence="1 2" key="1">
    <citation type="submission" date="2019-08" db="EMBL/GenBank/DDBJ databases">
        <title>Bacterial whole genome sequence for Glaciihabitans sp. CHu50b-6-2.</title>
        <authorList>
            <person name="Jin L."/>
        </authorList>
    </citation>
    <scope>NUCLEOTIDE SEQUENCE [LARGE SCALE GENOMIC DNA]</scope>
    <source>
        <strain evidence="1 2">CHu50b-6-2</strain>
    </source>
</reference>
<protein>
    <submittedName>
        <fullName evidence="1">Uncharacterized protein</fullName>
    </submittedName>
</protein>
<dbReference type="Proteomes" id="UP000321379">
    <property type="component" value="Unassembled WGS sequence"/>
</dbReference>
<organism evidence="1 2">
    <name type="scientific">Lacisediminihabitans profunda</name>
    <dbReference type="NCBI Taxonomy" id="2594790"/>
    <lineage>
        <taxon>Bacteria</taxon>
        <taxon>Bacillati</taxon>
        <taxon>Actinomycetota</taxon>
        <taxon>Actinomycetes</taxon>
        <taxon>Micrococcales</taxon>
        <taxon>Microbacteriaceae</taxon>
        <taxon>Lacisediminihabitans</taxon>
    </lineage>
</organism>
<comment type="caution">
    <text evidence="1">The sequence shown here is derived from an EMBL/GenBank/DDBJ whole genome shotgun (WGS) entry which is preliminary data.</text>
</comment>
<proteinExistence type="predicted"/>
<dbReference type="AlphaFoldDB" id="A0A5C8UN35"/>
<dbReference type="EMBL" id="VRMG01000009">
    <property type="protein sequence ID" value="TXN29321.1"/>
    <property type="molecule type" value="Genomic_DNA"/>
</dbReference>